<accession>A0A1G9M7Z5</accession>
<feature type="compositionally biased region" description="Basic and acidic residues" evidence="11">
    <location>
        <begin position="362"/>
        <end position="378"/>
    </location>
</feature>
<dbReference type="InterPro" id="IPR004520">
    <property type="entry name" value="GTPase_MnmE"/>
</dbReference>
<dbReference type="Gene3D" id="3.30.1360.120">
    <property type="entry name" value="Probable tRNA modification gtpase trme, domain 1"/>
    <property type="match status" value="1"/>
</dbReference>
<dbReference type="STRING" id="990371.SAMN05421813_101276"/>
<evidence type="ECO:0000256" key="1">
    <source>
        <dbReference type="ARBA" id="ARBA00011043"/>
    </source>
</evidence>
<evidence type="ECO:0000256" key="9">
    <source>
        <dbReference type="HAMAP-Rule" id="MF_00379"/>
    </source>
</evidence>
<sequence length="494" mass="54771">MSDSPVYNSDTIIALATPSGIGAIGVIRLSGPDAIALVNEVFGGKDLSIQHTHTIHFGTIRDGNLIIDEVLVSLFIGPKSYTRENVVEISTHGSAFIIESIIKLLIRKGARPANPGEFTLRAFLNGQLDLSQAEAVADLIASNSQASHQVAMQQMRGGFSGELHHLRDQLIHFAAMIELELDFGEEDVEFANREDLKGLIYQIQRILHRLIQSFEQGNVMKNGVPVVIAGKPNVGKSTLLNALLNEERAIVSEIAGTTRDTVEDEMIIGGLRFRFIDTAGIRETVDIIEAKGVERTHEKIKQAKLIIYLVDPEQDVKEIQSQVNYLEQLSIPFLTVVNKKDLVNDDFIVQLEGVNLKSEVGSRKSEVGSQKSDDRTSDLKPQTSDLRTQSPNLIFISAREKQGIDFLKQEILRKVNLHNINTDDVLISNIRHLEALQKTEESLNRVLVNIDNPITSDFLASDIKQALYYLGEITGQVTTDDLLETIFSKFCIGK</sequence>
<comment type="similarity">
    <text evidence="1 9 10">Belongs to the TRAFAC class TrmE-Era-EngA-EngB-Septin-like GTPase superfamily. TrmE GTPase family.</text>
</comment>
<dbReference type="FunFam" id="3.30.1360.120:FF:000003">
    <property type="entry name" value="tRNA modification GTPase MnmE"/>
    <property type="match status" value="1"/>
</dbReference>
<dbReference type="InterPro" id="IPR025867">
    <property type="entry name" value="MnmE_helical"/>
</dbReference>
<dbReference type="InterPro" id="IPR027266">
    <property type="entry name" value="TrmE/GcvT-like"/>
</dbReference>
<feature type="binding site" evidence="9">
    <location>
        <begin position="252"/>
        <end position="258"/>
    </location>
    <ligand>
        <name>GTP</name>
        <dbReference type="ChEBI" id="CHEBI:37565"/>
    </ligand>
</feature>
<keyword evidence="6 9" id="KW-0460">Magnesium</keyword>
<dbReference type="Pfam" id="PF10396">
    <property type="entry name" value="TrmE_N"/>
    <property type="match status" value="1"/>
</dbReference>
<keyword evidence="7 9" id="KW-0630">Potassium</keyword>
<dbReference type="AlphaFoldDB" id="A0A1G9M7Z5"/>
<evidence type="ECO:0000256" key="3">
    <source>
        <dbReference type="ARBA" id="ARBA00022723"/>
    </source>
</evidence>
<dbReference type="HAMAP" id="MF_00379">
    <property type="entry name" value="GTPase_MnmE"/>
    <property type="match status" value="1"/>
</dbReference>
<dbReference type="GO" id="GO:0005525">
    <property type="term" value="F:GTP binding"/>
    <property type="evidence" value="ECO:0007669"/>
    <property type="project" value="UniProtKB-UniRule"/>
</dbReference>
<dbReference type="GO" id="GO:0042802">
    <property type="term" value="F:identical protein binding"/>
    <property type="evidence" value="ECO:0007669"/>
    <property type="project" value="UniProtKB-ARBA"/>
</dbReference>
<evidence type="ECO:0000256" key="5">
    <source>
        <dbReference type="ARBA" id="ARBA00022801"/>
    </source>
</evidence>
<dbReference type="PANTHER" id="PTHR42714">
    <property type="entry name" value="TRNA MODIFICATION GTPASE GTPBP3"/>
    <property type="match status" value="1"/>
</dbReference>
<dbReference type="NCBIfam" id="TIGR00450">
    <property type="entry name" value="mnmE_trmE_thdF"/>
    <property type="match status" value="1"/>
</dbReference>
<dbReference type="GO" id="GO:0030488">
    <property type="term" value="P:tRNA methylation"/>
    <property type="evidence" value="ECO:0007669"/>
    <property type="project" value="TreeGrafter"/>
</dbReference>
<comment type="subunit">
    <text evidence="9">Homodimer. Heterotetramer of two MnmE and two MnmG subunits.</text>
</comment>
<keyword evidence="8 9" id="KW-0342">GTP-binding</keyword>
<feature type="binding site" evidence="9">
    <location>
        <position position="237"/>
    </location>
    <ligand>
        <name>Mg(2+)</name>
        <dbReference type="ChEBI" id="CHEBI:18420"/>
    </ligand>
</feature>
<dbReference type="SUPFAM" id="SSF116878">
    <property type="entry name" value="TrmE connector domain"/>
    <property type="match status" value="1"/>
</dbReference>
<dbReference type="GO" id="GO:0046872">
    <property type="term" value="F:metal ion binding"/>
    <property type="evidence" value="ECO:0007669"/>
    <property type="project" value="UniProtKB-KW"/>
</dbReference>
<dbReference type="GO" id="GO:0002098">
    <property type="term" value="P:tRNA wobble uridine modification"/>
    <property type="evidence" value="ECO:0007669"/>
    <property type="project" value="TreeGrafter"/>
</dbReference>
<dbReference type="InterPro" id="IPR006073">
    <property type="entry name" value="GTP-bd"/>
</dbReference>
<organism evidence="13 14">
    <name type="scientific">Daejeonella rubra</name>
    <dbReference type="NCBI Taxonomy" id="990371"/>
    <lineage>
        <taxon>Bacteria</taxon>
        <taxon>Pseudomonadati</taxon>
        <taxon>Bacteroidota</taxon>
        <taxon>Sphingobacteriia</taxon>
        <taxon>Sphingobacteriales</taxon>
        <taxon>Sphingobacteriaceae</taxon>
        <taxon>Daejeonella</taxon>
    </lineage>
</organism>
<evidence type="ECO:0000313" key="14">
    <source>
        <dbReference type="Proteomes" id="UP000199226"/>
    </source>
</evidence>
<dbReference type="NCBIfam" id="TIGR00231">
    <property type="entry name" value="small_GTP"/>
    <property type="match status" value="1"/>
</dbReference>
<feature type="binding site" evidence="9">
    <location>
        <begin position="277"/>
        <end position="280"/>
    </location>
    <ligand>
        <name>GTP</name>
        <dbReference type="ChEBI" id="CHEBI:37565"/>
    </ligand>
</feature>
<protein>
    <recommendedName>
        <fullName evidence="9">tRNA modification GTPase MnmE</fullName>
        <ecNumber evidence="9">3.6.-.-</ecNumber>
    </recommendedName>
</protein>
<dbReference type="GO" id="GO:0003924">
    <property type="term" value="F:GTPase activity"/>
    <property type="evidence" value="ECO:0007669"/>
    <property type="project" value="UniProtKB-UniRule"/>
</dbReference>
<dbReference type="CDD" id="cd14858">
    <property type="entry name" value="TrmE_N"/>
    <property type="match status" value="1"/>
</dbReference>
<evidence type="ECO:0000256" key="11">
    <source>
        <dbReference type="SAM" id="MobiDB-lite"/>
    </source>
</evidence>
<feature type="binding site" evidence="9">
    <location>
        <position position="252"/>
    </location>
    <ligand>
        <name>K(+)</name>
        <dbReference type="ChEBI" id="CHEBI:29103"/>
    </ligand>
</feature>
<dbReference type="EMBL" id="FNHH01000001">
    <property type="protein sequence ID" value="SDL70223.1"/>
    <property type="molecule type" value="Genomic_DNA"/>
</dbReference>
<feature type="binding site" evidence="9">
    <location>
        <begin position="397"/>
        <end position="399"/>
    </location>
    <ligand>
        <name>GTP</name>
        <dbReference type="ChEBI" id="CHEBI:37565"/>
    </ligand>
</feature>
<dbReference type="PROSITE" id="PS51709">
    <property type="entry name" value="G_TRME"/>
    <property type="match status" value="1"/>
</dbReference>
<evidence type="ECO:0000256" key="4">
    <source>
        <dbReference type="ARBA" id="ARBA00022741"/>
    </source>
</evidence>
<dbReference type="PRINTS" id="PR00326">
    <property type="entry name" value="GTP1OBG"/>
</dbReference>
<dbReference type="Gene3D" id="1.20.120.430">
    <property type="entry name" value="tRNA modification GTPase MnmE domain 2"/>
    <property type="match status" value="1"/>
</dbReference>
<comment type="subcellular location">
    <subcellularLocation>
        <location evidence="9">Cytoplasm</location>
    </subcellularLocation>
</comment>
<dbReference type="InterPro" id="IPR027368">
    <property type="entry name" value="MnmE_dom2"/>
</dbReference>
<dbReference type="PANTHER" id="PTHR42714:SF2">
    <property type="entry name" value="TRNA MODIFICATION GTPASE GTPBP3, MITOCHONDRIAL"/>
    <property type="match status" value="1"/>
</dbReference>
<evidence type="ECO:0000256" key="8">
    <source>
        <dbReference type="ARBA" id="ARBA00023134"/>
    </source>
</evidence>
<reference evidence="14" key="1">
    <citation type="submission" date="2016-10" db="EMBL/GenBank/DDBJ databases">
        <authorList>
            <person name="Varghese N."/>
            <person name="Submissions S."/>
        </authorList>
    </citation>
    <scope>NUCLEOTIDE SEQUENCE [LARGE SCALE GENOMIC DNA]</scope>
    <source>
        <strain evidence="14">DSM 24536</strain>
    </source>
</reference>
<keyword evidence="5 9" id="KW-0378">Hydrolase</keyword>
<feature type="binding site" evidence="9">
    <location>
        <begin position="233"/>
        <end position="238"/>
    </location>
    <ligand>
        <name>GTP</name>
        <dbReference type="ChEBI" id="CHEBI:37565"/>
    </ligand>
</feature>
<dbReference type="Pfam" id="PF12631">
    <property type="entry name" value="MnmE_helical"/>
    <property type="match status" value="1"/>
</dbReference>
<keyword evidence="2 9" id="KW-0819">tRNA processing</keyword>
<feature type="binding site" evidence="9">
    <location>
        <position position="258"/>
    </location>
    <ligand>
        <name>Mg(2+)</name>
        <dbReference type="ChEBI" id="CHEBI:18420"/>
    </ligand>
</feature>
<evidence type="ECO:0000313" key="13">
    <source>
        <dbReference type="EMBL" id="SDL70223.1"/>
    </source>
</evidence>
<evidence type="ECO:0000256" key="10">
    <source>
        <dbReference type="RuleBase" id="RU003313"/>
    </source>
</evidence>
<dbReference type="OrthoDB" id="9805918at2"/>
<comment type="caution">
    <text evidence="9">Lacks conserved residue(s) required for the propagation of feature annotation.</text>
</comment>
<dbReference type="InterPro" id="IPR018948">
    <property type="entry name" value="GTP-bd_TrmE_N"/>
</dbReference>
<feature type="binding site" evidence="9">
    <location>
        <position position="257"/>
    </location>
    <ligand>
        <name>K(+)</name>
        <dbReference type="ChEBI" id="CHEBI:29103"/>
    </ligand>
</feature>
<evidence type="ECO:0000256" key="2">
    <source>
        <dbReference type="ARBA" id="ARBA00022694"/>
    </source>
</evidence>
<dbReference type="Gene3D" id="3.40.50.300">
    <property type="entry name" value="P-loop containing nucleotide triphosphate hydrolases"/>
    <property type="match status" value="1"/>
</dbReference>
<keyword evidence="14" id="KW-1185">Reference proteome</keyword>
<comment type="cofactor">
    <cofactor evidence="9">
        <name>K(+)</name>
        <dbReference type="ChEBI" id="CHEBI:29103"/>
    </cofactor>
    <text evidence="9">Binds 1 potassium ion per subunit.</text>
</comment>
<dbReference type="InterPro" id="IPR027417">
    <property type="entry name" value="P-loop_NTPase"/>
</dbReference>
<dbReference type="GO" id="GO:0005829">
    <property type="term" value="C:cytosol"/>
    <property type="evidence" value="ECO:0007669"/>
    <property type="project" value="TreeGrafter"/>
</dbReference>
<evidence type="ECO:0000259" key="12">
    <source>
        <dbReference type="PROSITE" id="PS51709"/>
    </source>
</evidence>
<comment type="function">
    <text evidence="9">Exhibits a very high intrinsic GTPase hydrolysis rate. Involved in the addition of a carboxymethylaminomethyl (cmnm) group at the wobble position (U34) of certain tRNAs, forming tRNA-cmnm(5)s(2)U34.</text>
</comment>
<dbReference type="InterPro" id="IPR005225">
    <property type="entry name" value="Small_GTP-bd"/>
</dbReference>
<dbReference type="RefSeq" id="WP_090698187.1">
    <property type="nucleotide sequence ID" value="NZ_FNHH01000001.1"/>
</dbReference>
<dbReference type="SUPFAM" id="SSF52540">
    <property type="entry name" value="P-loop containing nucleoside triphosphate hydrolases"/>
    <property type="match status" value="1"/>
</dbReference>
<dbReference type="InterPro" id="IPR031168">
    <property type="entry name" value="G_TrmE"/>
</dbReference>
<dbReference type="Pfam" id="PF01926">
    <property type="entry name" value="MMR_HSR1"/>
    <property type="match status" value="1"/>
</dbReference>
<name>A0A1G9M7Z5_9SPHI</name>
<keyword evidence="3 9" id="KW-0479">Metal-binding</keyword>
<evidence type="ECO:0000256" key="7">
    <source>
        <dbReference type="ARBA" id="ARBA00022958"/>
    </source>
</evidence>
<dbReference type="Proteomes" id="UP000199226">
    <property type="component" value="Unassembled WGS sequence"/>
</dbReference>
<keyword evidence="4 9" id="KW-0547">Nucleotide-binding</keyword>
<keyword evidence="9" id="KW-0963">Cytoplasm</keyword>
<dbReference type="EC" id="3.6.-.-" evidence="9"/>
<gene>
    <name evidence="9" type="primary">mnmE</name>
    <name evidence="9" type="synonym">trmE</name>
    <name evidence="13" type="ORF">SAMN05421813_101276</name>
</gene>
<feature type="binding site" evidence="9">
    <location>
        <position position="254"/>
    </location>
    <ligand>
        <name>K(+)</name>
        <dbReference type="ChEBI" id="CHEBI:29103"/>
    </ligand>
</feature>
<proteinExistence type="inferred from homology"/>
<feature type="region of interest" description="Disordered" evidence="11">
    <location>
        <begin position="362"/>
        <end position="385"/>
    </location>
</feature>
<dbReference type="CDD" id="cd04164">
    <property type="entry name" value="trmE"/>
    <property type="match status" value="1"/>
</dbReference>
<feature type="binding site" evidence="9">
    <location>
        <position position="233"/>
    </location>
    <ligand>
        <name>K(+)</name>
        <dbReference type="ChEBI" id="CHEBI:29103"/>
    </ligand>
</feature>
<feature type="domain" description="TrmE-type G" evidence="12">
    <location>
        <begin position="223"/>
        <end position="416"/>
    </location>
</feature>
<evidence type="ECO:0000256" key="6">
    <source>
        <dbReference type="ARBA" id="ARBA00022842"/>
    </source>
</evidence>